<dbReference type="Proteomes" id="UP001610432">
    <property type="component" value="Unassembled WGS sequence"/>
</dbReference>
<dbReference type="PANTHER" id="PTHR43775">
    <property type="entry name" value="FATTY ACID SYNTHASE"/>
    <property type="match status" value="1"/>
</dbReference>
<dbReference type="GeneID" id="98140522"/>
<protein>
    <recommendedName>
        <fullName evidence="3">Beta-ketoacyl synthase-like N-terminal domain-containing protein</fullName>
    </recommendedName>
</protein>
<dbReference type="PANTHER" id="PTHR43775:SF37">
    <property type="entry name" value="SI:DKEY-61P9.11"/>
    <property type="match status" value="1"/>
</dbReference>
<dbReference type="InterPro" id="IPR014030">
    <property type="entry name" value="Ketoacyl_synth_N"/>
</dbReference>
<accession>A0ABR4LJD4</accession>
<dbReference type="RefSeq" id="XP_070883624.1">
    <property type="nucleotide sequence ID" value="XM_071025450.1"/>
</dbReference>
<keyword evidence="1" id="KW-0596">Phosphopantetheine</keyword>
<dbReference type="InterPro" id="IPR016039">
    <property type="entry name" value="Thiolase-like"/>
</dbReference>
<evidence type="ECO:0000259" key="3">
    <source>
        <dbReference type="Pfam" id="PF00109"/>
    </source>
</evidence>
<dbReference type="Pfam" id="PF00109">
    <property type="entry name" value="ketoacyl-synt"/>
    <property type="match status" value="1"/>
</dbReference>
<dbReference type="InterPro" id="IPR050091">
    <property type="entry name" value="PKS_NRPS_Biosynth_Enz"/>
</dbReference>
<organism evidence="4 5">
    <name type="scientific">Aspergillus lucknowensis</name>
    <dbReference type="NCBI Taxonomy" id="176173"/>
    <lineage>
        <taxon>Eukaryota</taxon>
        <taxon>Fungi</taxon>
        <taxon>Dikarya</taxon>
        <taxon>Ascomycota</taxon>
        <taxon>Pezizomycotina</taxon>
        <taxon>Eurotiomycetes</taxon>
        <taxon>Eurotiomycetidae</taxon>
        <taxon>Eurotiales</taxon>
        <taxon>Aspergillaceae</taxon>
        <taxon>Aspergillus</taxon>
        <taxon>Aspergillus subgen. Nidulantes</taxon>
    </lineage>
</organism>
<sequence>MVVAGGMNILTNCDAFVGLPNDHFHSKTPGVYKTWDANADGYCREDGMGSIVMKRLEDTEADNDNIFGIINAATTAPCCGHLDNPPARWGSSLPSSYEPRVYWPPGCQLCGRCMVLEPRLVIPLRSLQEPRFLFQSRSSAMLNSHFIVVPSRLRLATEGLLKVLLITRVARFRPCWHQN</sequence>
<dbReference type="Gene3D" id="3.40.47.10">
    <property type="match status" value="1"/>
</dbReference>
<evidence type="ECO:0000313" key="5">
    <source>
        <dbReference type="Proteomes" id="UP001610432"/>
    </source>
</evidence>
<keyword evidence="2" id="KW-0597">Phosphoprotein</keyword>
<reference evidence="4 5" key="1">
    <citation type="submission" date="2024-07" db="EMBL/GenBank/DDBJ databases">
        <title>Section-level genome sequencing and comparative genomics of Aspergillus sections Usti and Cavernicolus.</title>
        <authorList>
            <consortium name="Lawrence Berkeley National Laboratory"/>
            <person name="Nybo J.L."/>
            <person name="Vesth T.C."/>
            <person name="Theobald S."/>
            <person name="Frisvad J.C."/>
            <person name="Larsen T.O."/>
            <person name="Kjaerboelling I."/>
            <person name="Rothschild-Mancinelli K."/>
            <person name="Lyhne E.K."/>
            <person name="Kogle M.E."/>
            <person name="Barry K."/>
            <person name="Clum A."/>
            <person name="Na H."/>
            <person name="Ledsgaard L."/>
            <person name="Lin J."/>
            <person name="Lipzen A."/>
            <person name="Kuo A."/>
            <person name="Riley R."/>
            <person name="Mondo S."/>
            <person name="Labutti K."/>
            <person name="Haridas S."/>
            <person name="Pangalinan J."/>
            <person name="Salamov A.A."/>
            <person name="Simmons B.A."/>
            <person name="Magnuson J.K."/>
            <person name="Chen J."/>
            <person name="Drula E."/>
            <person name="Henrissat B."/>
            <person name="Wiebenga A."/>
            <person name="Lubbers R.J."/>
            <person name="Gomes A.C."/>
            <person name="Macurrencykelacurrency M.R."/>
            <person name="Stajich J."/>
            <person name="Grigoriev I.V."/>
            <person name="Mortensen U.H."/>
            <person name="De Vries R.P."/>
            <person name="Baker S.E."/>
            <person name="Andersen M.R."/>
        </authorList>
    </citation>
    <scope>NUCLEOTIDE SEQUENCE [LARGE SCALE GENOMIC DNA]</scope>
    <source>
        <strain evidence="4 5">CBS 449.75</strain>
    </source>
</reference>
<evidence type="ECO:0000256" key="2">
    <source>
        <dbReference type="ARBA" id="ARBA00022553"/>
    </source>
</evidence>
<comment type="caution">
    <text evidence="4">The sequence shown here is derived from an EMBL/GenBank/DDBJ whole genome shotgun (WGS) entry which is preliminary data.</text>
</comment>
<dbReference type="SUPFAM" id="SSF53901">
    <property type="entry name" value="Thiolase-like"/>
    <property type="match status" value="1"/>
</dbReference>
<name>A0ABR4LJD4_9EURO</name>
<proteinExistence type="predicted"/>
<feature type="domain" description="Beta-ketoacyl synthase-like N-terminal" evidence="3">
    <location>
        <begin position="1"/>
        <end position="58"/>
    </location>
</feature>
<evidence type="ECO:0000256" key="1">
    <source>
        <dbReference type="ARBA" id="ARBA00022450"/>
    </source>
</evidence>
<dbReference type="EMBL" id="JBFXLQ010000038">
    <property type="protein sequence ID" value="KAL2864645.1"/>
    <property type="molecule type" value="Genomic_DNA"/>
</dbReference>
<gene>
    <name evidence="4" type="ORF">BJX67DRAFT_200441</name>
</gene>
<evidence type="ECO:0000313" key="4">
    <source>
        <dbReference type="EMBL" id="KAL2864645.1"/>
    </source>
</evidence>
<keyword evidence="5" id="KW-1185">Reference proteome</keyword>